<organism evidence="2 3">
    <name type="scientific">Terrimicrobium sacchariphilum</name>
    <dbReference type="NCBI Taxonomy" id="690879"/>
    <lineage>
        <taxon>Bacteria</taxon>
        <taxon>Pseudomonadati</taxon>
        <taxon>Verrucomicrobiota</taxon>
        <taxon>Terrimicrobiia</taxon>
        <taxon>Terrimicrobiales</taxon>
        <taxon>Terrimicrobiaceae</taxon>
        <taxon>Terrimicrobium</taxon>
    </lineage>
</organism>
<dbReference type="InterPro" id="IPR017853">
    <property type="entry name" value="GH"/>
</dbReference>
<evidence type="ECO:0000256" key="1">
    <source>
        <dbReference type="SAM" id="SignalP"/>
    </source>
</evidence>
<feature type="signal peptide" evidence="1">
    <location>
        <begin position="1"/>
        <end position="24"/>
    </location>
</feature>
<keyword evidence="1" id="KW-0732">Signal</keyword>
<dbReference type="RefSeq" id="WP_075078446.1">
    <property type="nucleotide sequence ID" value="NZ_BDCO01000002.1"/>
</dbReference>
<evidence type="ECO:0000313" key="3">
    <source>
        <dbReference type="Proteomes" id="UP000076023"/>
    </source>
</evidence>
<dbReference type="AlphaFoldDB" id="A0A146G6R5"/>
<sequence length="1148" mass="125898">MLSPRRLLPLFLLASQSLAGWASAESTKTLEVVFDQTIQSSGLEVDRTRLAPDAAGGWAAKHGSDPDKGWQRAFRFHVSDPDYLAGRYPVIDIETTFRTAPSVLFNLDASTSSGFSNLVEERMPGRNPEEWHTRKIELNDFAPTGKNDLTLSAANALSVKDVRIIGYDLDKNVNWRRVLRVGEIVGPQEGGVLLFTRGGSREFTIPLKNHARIPCSLSYTLQISSFSAPVQKEEGKLSLPAGGAENLRFTFDHAKLPLGPYEAILDIRQTDSPDKPILSRKFRLGVITDTALTKARDGEYLYGLDPANNFQHATHTPAMFTYYRLMGVDILRNPYNIDMKETVEDASRALAILASQDLQAMIMVDPPKDKDPAKRATALEKKVAFLKKLSLKHAGKGPGKYHFFELGNEPDLPFFYPNSIPDFLESFYAMYDAIKEGSKEAGLPRDATVVMNGGLSFVHDIGEKRSREFLELIDTKRIDAFGYHGHGPGIQAERMAYERIRETARQFGKDHMPFIETESGYMGTDHSTLMDQARTVVEKTAFAQSVHEPFLMYFRLVMMEGHEGGYGMTEHVIEPRPSVLSYRTMVERLRHQQFVRLLDFAGKSGAEGVNGYLFEGRNEKGAPDGRKTVLAFCERAAKYTLLVRLATPDSKVEDVKLYDMFGNTLPVEVMSGNVASFPVGPDPVYLAWTSPDGADAVDVLSPLLRANLDTPLLTSTTNPVTLSFFNPTAKPLDVQVTVAPHARVAIEATPKDSALTLPLNQPATVPVSVALGRSETPLSLPVWWRVFLDVDGTTLTPAQLSSVPDELLTKSGMSAGEFQWTPDHRINFGKIAGGFSEWRPGTAFAYIDSPTATELRCAASPDFWMTWFVNGKKLYDTTTDRVHGGGDFGSHTFTLPLHAGRNTIAVTGFSGSGGWVVDYAGPKELAIFTSGGVDPDRLTVSIQSAGQQIARTDIPFQVQGPVPPLGDIANPDQPAGWLPLEPFALLGSSELTNLWVKEPDQSRWYTGEKDLSAIVWTRQTTESLHIFLSVMDDRMTAASTSDQLPQNDAVRLVLAGADGKPVLDATGGLVNGSAASIGSKEATFAIQREESTSIARITYHITIAKSSLPSQPLRLNLSVLDNDAGYLKQTLDLGQVSQPKAGPLLNLP</sequence>
<dbReference type="InParanoid" id="A0A146G6R5"/>
<reference evidence="3" key="1">
    <citation type="journal article" date="2017" name="Genome Announc.">
        <title>Draft Genome Sequence of Terrimicrobium sacchariphilum NM-5T, a Facultative Anaerobic Soil Bacterium of the Class Spartobacteria.</title>
        <authorList>
            <person name="Qiu Y.L."/>
            <person name="Tourlousse D.M."/>
            <person name="Matsuura N."/>
            <person name="Ohashi A."/>
            <person name="Sekiguchi Y."/>
        </authorList>
    </citation>
    <scope>NUCLEOTIDE SEQUENCE [LARGE SCALE GENOMIC DNA]</scope>
    <source>
        <strain evidence="3">NM-5</strain>
    </source>
</reference>
<accession>A0A146G6R5</accession>
<dbReference type="EMBL" id="BDCO01000002">
    <property type="protein sequence ID" value="GAT32617.1"/>
    <property type="molecule type" value="Genomic_DNA"/>
</dbReference>
<keyword evidence="3" id="KW-1185">Reference proteome</keyword>
<dbReference type="SUPFAM" id="SSF51445">
    <property type="entry name" value="(Trans)glycosidases"/>
    <property type="match status" value="1"/>
</dbReference>
<protein>
    <submittedName>
        <fullName evidence="2">Uncharacterized protein</fullName>
    </submittedName>
</protein>
<evidence type="ECO:0000313" key="2">
    <source>
        <dbReference type="EMBL" id="GAT32617.1"/>
    </source>
</evidence>
<name>A0A146G6R5_TERSA</name>
<dbReference type="OrthoDB" id="206121at2"/>
<gene>
    <name evidence="2" type="ORF">TSACC_21016</name>
</gene>
<feature type="chain" id="PRO_5007524736" evidence="1">
    <location>
        <begin position="25"/>
        <end position="1148"/>
    </location>
</feature>
<dbReference type="Proteomes" id="UP000076023">
    <property type="component" value="Unassembled WGS sequence"/>
</dbReference>
<dbReference type="STRING" id="690879.TSACC_21016"/>
<proteinExistence type="predicted"/>
<comment type="caution">
    <text evidence="2">The sequence shown here is derived from an EMBL/GenBank/DDBJ whole genome shotgun (WGS) entry which is preliminary data.</text>
</comment>
<dbReference type="Gene3D" id="3.20.20.80">
    <property type="entry name" value="Glycosidases"/>
    <property type="match status" value="1"/>
</dbReference>